<feature type="region of interest" description="Disordered" evidence="1">
    <location>
        <begin position="186"/>
        <end position="213"/>
    </location>
</feature>
<feature type="compositionally biased region" description="Low complexity" evidence="1">
    <location>
        <begin position="79"/>
        <end position="95"/>
    </location>
</feature>
<dbReference type="Proteomes" id="UP000027195">
    <property type="component" value="Unassembled WGS sequence"/>
</dbReference>
<organism evidence="2 3">
    <name type="scientific">Botryobasidium botryosum (strain FD-172 SS1)</name>
    <dbReference type="NCBI Taxonomy" id="930990"/>
    <lineage>
        <taxon>Eukaryota</taxon>
        <taxon>Fungi</taxon>
        <taxon>Dikarya</taxon>
        <taxon>Basidiomycota</taxon>
        <taxon>Agaricomycotina</taxon>
        <taxon>Agaricomycetes</taxon>
        <taxon>Cantharellales</taxon>
        <taxon>Botryobasidiaceae</taxon>
        <taxon>Botryobasidium</taxon>
    </lineage>
</organism>
<feature type="compositionally biased region" description="Polar residues" evidence="1">
    <location>
        <begin position="200"/>
        <end position="213"/>
    </location>
</feature>
<feature type="region of interest" description="Disordered" evidence="1">
    <location>
        <begin position="78"/>
        <end position="99"/>
    </location>
</feature>
<keyword evidence="3" id="KW-1185">Reference proteome</keyword>
<feature type="region of interest" description="Disordered" evidence="1">
    <location>
        <begin position="1"/>
        <end position="26"/>
    </location>
</feature>
<feature type="non-terminal residue" evidence="2">
    <location>
        <position position="213"/>
    </location>
</feature>
<dbReference type="InParanoid" id="A0A067MSC4"/>
<evidence type="ECO:0000313" key="3">
    <source>
        <dbReference type="Proteomes" id="UP000027195"/>
    </source>
</evidence>
<sequence length="213" mass="23511">MMSSPESFMNILLPSPSTSTSDGYQYSYSLPPSPCVRQGETRNRAYSHPALSPAALRAHASSSVPSDSAYSSITVLGMSSESPSSYSTSTRSAGSVPVLNPPDSYMNSVATPASPAGLSPRLSLSQLMTPPPFPILRIPSHKSRDQLREERRLDMTVRGYQRRRAQEARSMMKSIQRDRCGIAYEEEDEFEEEEEVKNALSLQRSRFSSQGNH</sequence>
<gene>
    <name evidence="2" type="ORF">BOTBODRAFT_32499</name>
</gene>
<feature type="compositionally biased region" description="Polar residues" evidence="1">
    <location>
        <begin position="15"/>
        <end position="26"/>
    </location>
</feature>
<protein>
    <submittedName>
        <fullName evidence="2">Uncharacterized protein</fullName>
    </submittedName>
</protein>
<proteinExistence type="predicted"/>
<accession>A0A067MSC4</accession>
<reference evidence="3" key="1">
    <citation type="journal article" date="2014" name="Proc. Natl. Acad. Sci. U.S.A.">
        <title>Extensive sampling of basidiomycete genomes demonstrates inadequacy of the white-rot/brown-rot paradigm for wood decay fungi.</title>
        <authorList>
            <person name="Riley R."/>
            <person name="Salamov A.A."/>
            <person name="Brown D.W."/>
            <person name="Nagy L.G."/>
            <person name="Floudas D."/>
            <person name="Held B.W."/>
            <person name="Levasseur A."/>
            <person name="Lombard V."/>
            <person name="Morin E."/>
            <person name="Otillar R."/>
            <person name="Lindquist E.A."/>
            <person name="Sun H."/>
            <person name="LaButti K.M."/>
            <person name="Schmutz J."/>
            <person name="Jabbour D."/>
            <person name="Luo H."/>
            <person name="Baker S.E."/>
            <person name="Pisabarro A.G."/>
            <person name="Walton J.D."/>
            <person name="Blanchette R.A."/>
            <person name="Henrissat B."/>
            <person name="Martin F."/>
            <person name="Cullen D."/>
            <person name="Hibbett D.S."/>
            <person name="Grigoriev I.V."/>
        </authorList>
    </citation>
    <scope>NUCLEOTIDE SEQUENCE [LARGE SCALE GENOMIC DNA]</scope>
    <source>
        <strain evidence="3">FD-172 SS1</strain>
    </source>
</reference>
<dbReference type="HOGENOM" id="CLU_1297090_0_0_1"/>
<feature type="compositionally biased region" description="Acidic residues" evidence="1">
    <location>
        <begin position="186"/>
        <end position="195"/>
    </location>
</feature>
<dbReference type="EMBL" id="KL198036">
    <property type="protein sequence ID" value="KDQ14747.1"/>
    <property type="molecule type" value="Genomic_DNA"/>
</dbReference>
<evidence type="ECO:0000313" key="2">
    <source>
        <dbReference type="EMBL" id="KDQ14747.1"/>
    </source>
</evidence>
<name>A0A067MSC4_BOTB1</name>
<evidence type="ECO:0000256" key="1">
    <source>
        <dbReference type="SAM" id="MobiDB-lite"/>
    </source>
</evidence>
<dbReference type="AlphaFoldDB" id="A0A067MSC4"/>